<feature type="transmembrane region" description="Helical" evidence="7">
    <location>
        <begin position="164"/>
        <end position="188"/>
    </location>
</feature>
<evidence type="ECO:0000256" key="7">
    <source>
        <dbReference type="RuleBase" id="RU369079"/>
    </source>
</evidence>
<evidence type="ECO:0000256" key="4">
    <source>
        <dbReference type="ARBA" id="ARBA00022692"/>
    </source>
</evidence>
<feature type="transmembrane region" description="Helical" evidence="7">
    <location>
        <begin position="100"/>
        <end position="119"/>
    </location>
</feature>
<keyword evidence="2" id="KW-1003">Cell membrane</keyword>
<accession>A0A7Y6RF46</accession>
<keyword evidence="5 7" id="KW-1133">Transmembrane helix</keyword>
<evidence type="ECO:0000256" key="2">
    <source>
        <dbReference type="ARBA" id="ARBA00022475"/>
    </source>
</evidence>
<dbReference type="RefSeq" id="WP_176304512.1">
    <property type="nucleotide sequence ID" value="NZ_JABWCV010000023.1"/>
</dbReference>
<dbReference type="InterPro" id="IPR010656">
    <property type="entry name" value="DctM"/>
</dbReference>
<protein>
    <recommendedName>
        <fullName evidence="7">TRAP transporter large permease protein</fullName>
    </recommendedName>
</protein>
<comment type="caution">
    <text evidence="9">The sequence shown here is derived from an EMBL/GenBank/DDBJ whole genome shotgun (WGS) entry which is preliminary data.</text>
</comment>
<feature type="transmembrane region" description="Helical" evidence="7">
    <location>
        <begin position="269"/>
        <end position="290"/>
    </location>
</feature>
<keyword evidence="7" id="KW-0813">Transport</keyword>
<dbReference type="InterPro" id="IPR004681">
    <property type="entry name" value="TRAP_DctM"/>
</dbReference>
<evidence type="ECO:0000256" key="1">
    <source>
        <dbReference type="ARBA" id="ARBA00004429"/>
    </source>
</evidence>
<name>A0A7Y6RF46_9GAMM</name>
<dbReference type="GO" id="GO:0022857">
    <property type="term" value="F:transmembrane transporter activity"/>
    <property type="evidence" value="ECO:0007669"/>
    <property type="project" value="UniProtKB-UniRule"/>
</dbReference>
<evidence type="ECO:0000256" key="6">
    <source>
        <dbReference type="ARBA" id="ARBA00023136"/>
    </source>
</evidence>
<evidence type="ECO:0000313" key="10">
    <source>
        <dbReference type="Proteomes" id="UP000589984"/>
    </source>
</evidence>
<keyword evidence="4 7" id="KW-0812">Transmembrane</keyword>
<feature type="transmembrane region" description="Helical" evidence="7">
    <location>
        <begin position="310"/>
        <end position="327"/>
    </location>
</feature>
<keyword evidence="6 7" id="KW-0472">Membrane</keyword>
<keyword evidence="3 7" id="KW-0997">Cell inner membrane</keyword>
<gene>
    <name evidence="9" type="ORF">HUO07_16795</name>
</gene>
<feature type="transmembrane region" description="Helical" evidence="7">
    <location>
        <begin position="239"/>
        <end position="257"/>
    </location>
</feature>
<feature type="transmembrane region" description="Helical" evidence="7">
    <location>
        <begin position="359"/>
        <end position="382"/>
    </location>
</feature>
<feature type="transmembrane region" description="Helical" evidence="7">
    <location>
        <begin position="394"/>
        <end position="418"/>
    </location>
</feature>
<dbReference type="Pfam" id="PF06808">
    <property type="entry name" value="DctM"/>
    <property type="match status" value="1"/>
</dbReference>
<feature type="transmembrane region" description="Helical" evidence="7">
    <location>
        <begin position="334"/>
        <end position="353"/>
    </location>
</feature>
<proteinExistence type="inferred from homology"/>
<comment type="function">
    <text evidence="7">Part of the tripartite ATP-independent periplasmic (TRAP) transport system.</text>
</comment>
<comment type="similarity">
    <text evidence="7">Belongs to the TRAP transporter large permease family.</text>
</comment>
<reference evidence="9 10" key="1">
    <citation type="submission" date="2020-06" db="EMBL/GenBank/DDBJ databases">
        <title>Halomonas sp. QX-1 draft genome sequence.</title>
        <authorList>
            <person name="Qiu X."/>
        </authorList>
    </citation>
    <scope>NUCLEOTIDE SEQUENCE [LARGE SCALE GENOMIC DNA]</scope>
    <source>
        <strain evidence="9 10">QX-1</strain>
    </source>
</reference>
<feature type="transmembrane region" description="Helical" evidence="7">
    <location>
        <begin position="44"/>
        <end position="63"/>
    </location>
</feature>
<evidence type="ECO:0000256" key="3">
    <source>
        <dbReference type="ARBA" id="ARBA00022519"/>
    </source>
</evidence>
<keyword evidence="10" id="KW-1185">Reference proteome</keyword>
<evidence type="ECO:0000259" key="8">
    <source>
        <dbReference type="Pfam" id="PF06808"/>
    </source>
</evidence>
<dbReference type="GO" id="GO:0005886">
    <property type="term" value="C:plasma membrane"/>
    <property type="evidence" value="ECO:0007669"/>
    <property type="project" value="UniProtKB-SubCell"/>
</dbReference>
<dbReference type="PANTHER" id="PTHR33362">
    <property type="entry name" value="SIALIC ACID TRAP TRANSPORTER PERMEASE PROTEIN SIAT-RELATED"/>
    <property type="match status" value="1"/>
</dbReference>
<dbReference type="NCBIfam" id="TIGR00786">
    <property type="entry name" value="dctM"/>
    <property type="match status" value="1"/>
</dbReference>
<dbReference type="Proteomes" id="UP000589984">
    <property type="component" value="Unassembled WGS sequence"/>
</dbReference>
<evidence type="ECO:0000313" key="9">
    <source>
        <dbReference type="EMBL" id="NVF15814.1"/>
    </source>
</evidence>
<evidence type="ECO:0000256" key="5">
    <source>
        <dbReference type="ARBA" id="ARBA00022989"/>
    </source>
</evidence>
<dbReference type="AlphaFoldDB" id="A0A7Y6RF46"/>
<feature type="transmembrane region" description="Helical" evidence="7">
    <location>
        <begin position="131"/>
        <end position="158"/>
    </location>
</feature>
<sequence length="423" mass="44382">MLLFIFLGILLILGMPVGFAIGIASMLFLFLVEGPLSPNVIALRMISGVDSFPLLALPLFMLAGELMKYGTTPRLMRLANALFGFMRGGLAGVAVASTAFFGSISGSGVATVAAVGSIVQPEMTRKGYGKGFSASLVAGGGVLGMVIPPSMAMVVYGVSAGVSIGALFLAGILPGLLTAVMLIIYGVCISRRRNYGGQGGGFELRELGISARKAVLPLLLPIIILGGVMTGIFTPTESAVVAVVYAFILAFIVYRELKLKDLVGAVTSSAITSAVILFIIATANPFGWIMAIEQIPNALSDLLSNLTDNHILQLILISLMLLIMGTFMETIATIIIMTPILVPIALSIGLNPVHFGVLMMMNLAIGGVTPPLAVGLFTAAKISAIRIEETFPDVLYVLLVMIAAYALVLFIPSIAMFIPEYFS</sequence>
<organism evidence="9 10">
    <name type="scientific">Vreelandella maris</name>
    <dbReference type="NCBI Taxonomy" id="2729617"/>
    <lineage>
        <taxon>Bacteria</taxon>
        <taxon>Pseudomonadati</taxon>
        <taxon>Pseudomonadota</taxon>
        <taxon>Gammaproteobacteria</taxon>
        <taxon>Oceanospirillales</taxon>
        <taxon>Halomonadaceae</taxon>
        <taxon>Vreelandella</taxon>
    </lineage>
</organism>
<dbReference type="PIRSF" id="PIRSF006066">
    <property type="entry name" value="HI0050"/>
    <property type="match status" value="1"/>
</dbReference>
<comment type="subunit">
    <text evidence="7">The complex comprises the extracytoplasmic solute receptor protein and the two transmembrane proteins.</text>
</comment>
<feature type="domain" description="TRAP C4-dicarboxylate transport system permease DctM subunit" evidence="8">
    <location>
        <begin position="5"/>
        <end position="413"/>
    </location>
</feature>
<feature type="transmembrane region" description="Helical" evidence="7">
    <location>
        <begin position="214"/>
        <end position="233"/>
    </location>
</feature>
<dbReference type="EMBL" id="JABWCV010000023">
    <property type="protein sequence ID" value="NVF15814.1"/>
    <property type="molecule type" value="Genomic_DNA"/>
</dbReference>
<comment type="subcellular location">
    <subcellularLocation>
        <location evidence="1 7">Cell inner membrane</location>
        <topology evidence="1 7">Multi-pass membrane protein</topology>
    </subcellularLocation>
</comment>
<feature type="transmembrane region" description="Helical" evidence="7">
    <location>
        <begin position="75"/>
        <end position="94"/>
    </location>
</feature>